<evidence type="ECO:0000256" key="4">
    <source>
        <dbReference type="SAM" id="MobiDB-lite"/>
    </source>
</evidence>
<feature type="region of interest" description="Disordered" evidence="4">
    <location>
        <begin position="38"/>
        <end position="82"/>
    </location>
</feature>
<evidence type="ECO:0000256" key="1">
    <source>
        <dbReference type="ARBA" id="ARBA00008042"/>
    </source>
</evidence>
<dbReference type="GO" id="GO:0080008">
    <property type="term" value="C:Cul4-RING E3 ubiquitin ligase complex"/>
    <property type="evidence" value="ECO:0007669"/>
    <property type="project" value="TreeGrafter"/>
</dbReference>
<proteinExistence type="inferred from homology"/>
<dbReference type="GO" id="GO:0032436">
    <property type="term" value="P:positive regulation of proteasomal ubiquitin-dependent protein catabolic process"/>
    <property type="evidence" value="ECO:0007669"/>
    <property type="project" value="TreeGrafter"/>
</dbReference>
<comment type="similarity">
    <text evidence="1">Belongs to the DDA1 family.</text>
</comment>
<feature type="compositionally biased region" description="Polar residues" evidence="4">
    <location>
        <begin position="53"/>
        <end position="65"/>
    </location>
</feature>
<comment type="caution">
    <text evidence="6">The sequence shown here is derived from an EMBL/GenBank/DDBJ whole genome shotgun (WGS) entry which is preliminary data.</text>
</comment>
<feature type="region of interest" description="Disordered" evidence="4">
    <location>
        <begin position="113"/>
        <end position="147"/>
    </location>
</feature>
<evidence type="ECO:0000256" key="3">
    <source>
        <dbReference type="ARBA" id="ARBA00045586"/>
    </source>
</evidence>
<reference evidence="6 7" key="1">
    <citation type="submission" date="2021-06" db="EMBL/GenBank/DDBJ databases">
        <title>Caerostris darwini draft genome.</title>
        <authorList>
            <person name="Kono N."/>
            <person name="Arakawa K."/>
        </authorList>
    </citation>
    <scope>NUCLEOTIDE SEQUENCE [LARGE SCALE GENOMIC DNA]</scope>
</reference>
<evidence type="ECO:0000259" key="5">
    <source>
        <dbReference type="Pfam" id="PF10172"/>
    </source>
</evidence>
<sequence>MTEDTGLFCKVRVSVGTNTNVPYSQLLDLRSSQTLSERASTEGTAEFLKGLPSRNQNNFSRFQPDSSCKSTSKKTSVYLPTKDNPSEQIITTEKSTILLRYLQQQFDKKVYIDEKKNHSKRENDRAGPSGLVSNPRKRIRVEEDYDI</sequence>
<dbReference type="EMBL" id="BPLQ01006995">
    <property type="protein sequence ID" value="GIY26942.1"/>
    <property type="molecule type" value="Genomic_DNA"/>
</dbReference>
<accession>A0AAV4S2I5</accession>
<dbReference type="Pfam" id="PF10172">
    <property type="entry name" value="DDA1"/>
    <property type="match status" value="1"/>
</dbReference>
<feature type="domain" description="DET1- and DDB1-associated protein 1" evidence="5">
    <location>
        <begin position="46"/>
        <end position="108"/>
    </location>
</feature>
<dbReference type="PANTHER" id="PTHR31879">
    <property type="entry name" value="DET1- AND DDB1-ASSOCIATED PROTEIN 1"/>
    <property type="match status" value="1"/>
</dbReference>
<dbReference type="AlphaFoldDB" id="A0AAV4S2I5"/>
<name>A0AAV4S2I5_9ARAC</name>
<protein>
    <recommendedName>
        <fullName evidence="2">DET1- and DDB1-associated protein 1</fullName>
    </recommendedName>
</protein>
<evidence type="ECO:0000256" key="2">
    <source>
        <dbReference type="ARBA" id="ARBA00018256"/>
    </source>
</evidence>
<evidence type="ECO:0000313" key="6">
    <source>
        <dbReference type="EMBL" id="GIY26942.1"/>
    </source>
</evidence>
<feature type="compositionally biased region" description="Basic and acidic residues" evidence="4">
    <location>
        <begin position="113"/>
        <end position="125"/>
    </location>
</feature>
<gene>
    <name evidence="6" type="primary">dda1</name>
    <name evidence="6" type="ORF">CDAR_411841</name>
</gene>
<feature type="compositionally biased region" description="Low complexity" evidence="4">
    <location>
        <begin position="66"/>
        <end position="76"/>
    </location>
</feature>
<dbReference type="PANTHER" id="PTHR31879:SF2">
    <property type="entry name" value="DET1- AND DDB1-ASSOCIATED PROTEIN 1"/>
    <property type="match status" value="1"/>
</dbReference>
<organism evidence="6 7">
    <name type="scientific">Caerostris darwini</name>
    <dbReference type="NCBI Taxonomy" id="1538125"/>
    <lineage>
        <taxon>Eukaryota</taxon>
        <taxon>Metazoa</taxon>
        <taxon>Ecdysozoa</taxon>
        <taxon>Arthropoda</taxon>
        <taxon>Chelicerata</taxon>
        <taxon>Arachnida</taxon>
        <taxon>Araneae</taxon>
        <taxon>Araneomorphae</taxon>
        <taxon>Entelegynae</taxon>
        <taxon>Araneoidea</taxon>
        <taxon>Araneidae</taxon>
        <taxon>Caerostris</taxon>
    </lineage>
</organism>
<evidence type="ECO:0000313" key="7">
    <source>
        <dbReference type="Proteomes" id="UP001054837"/>
    </source>
</evidence>
<dbReference type="InterPro" id="IPR033575">
    <property type="entry name" value="DDA1-like"/>
</dbReference>
<comment type="function">
    <text evidence="3">Functions as a component of numerous distinct DCX (DDB1-CUL4-X-box) E3 ubiquitin-protein ligase complexes which mediate the ubiquitination and subsequent proteasomal degradation of target proteins. In the DCX complexes, acts as a scaffolding subunit required to stabilize the complex.</text>
</comment>
<dbReference type="InterPro" id="IPR018276">
    <property type="entry name" value="DDA1_dom"/>
</dbReference>
<dbReference type="Proteomes" id="UP001054837">
    <property type="component" value="Unassembled WGS sequence"/>
</dbReference>
<keyword evidence="7" id="KW-1185">Reference proteome</keyword>